<gene>
    <name evidence="1" type="ORF">B9Z55_027939</name>
</gene>
<name>A0A2G5SDB4_9PELO</name>
<dbReference type="AlphaFoldDB" id="A0A2G5SDB4"/>
<dbReference type="Proteomes" id="UP000230233">
    <property type="component" value="Unassembled WGS sequence"/>
</dbReference>
<accession>A0A2G5SDB4</accession>
<evidence type="ECO:0000313" key="2">
    <source>
        <dbReference type="Proteomes" id="UP000230233"/>
    </source>
</evidence>
<sequence length="153" mass="17831">MKQEVRKMQGRVNDLEAKNLRLATENFDMKVQMRDMENQHVMDSQADQDKIIELEQVIGFLQMLNSRVADAQKKANVETANLNKKKDKKFGISVKRKTFYRGHGDLDNLEKPADVLVPKITRIENINTWKTIENSRMVESKDISFKKAKNQDH</sequence>
<reference evidence="2" key="1">
    <citation type="submission" date="2017-10" db="EMBL/GenBank/DDBJ databases">
        <title>Rapid genome shrinkage in a self-fertile nematode reveals novel sperm competition proteins.</title>
        <authorList>
            <person name="Yin D."/>
            <person name="Schwarz E.M."/>
            <person name="Thomas C.G."/>
            <person name="Felde R.L."/>
            <person name="Korf I.F."/>
            <person name="Cutter A.D."/>
            <person name="Schartner C.M."/>
            <person name="Ralston E.J."/>
            <person name="Meyer B.J."/>
            <person name="Haag E.S."/>
        </authorList>
    </citation>
    <scope>NUCLEOTIDE SEQUENCE [LARGE SCALE GENOMIC DNA]</scope>
    <source>
        <strain evidence="2">JU1422</strain>
    </source>
</reference>
<dbReference type="EMBL" id="PDUG01000015">
    <property type="protein sequence ID" value="PIC13044.1"/>
    <property type="molecule type" value="Genomic_DNA"/>
</dbReference>
<evidence type="ECO:0000313" key="1">
    <source>
        <dbReference type="EMBL" id="PIC13044.1"/>
    </source>
</evidence>
<comment type="caution">
    <text evidence="1">The sequence shown here is derived from an EMBL/GenBank/DDBJ whole genome shotgun (WGS) entry which is preliminary data.</text>
</comment>
<proteinExistence type="predicted"/>
<organism evidence="1 2">
    <name type="scientific">Caenorhabditis nigoni</name>
    <dbReference type="NCBI Taxonomy" id="1611254"/>
    <lineage>
        <taxon>Eukaryota</taxon>
        <taxon>Metazoa</taxon>
        <taxon>Ecdysozoa</taxon>
        <taxon>Nematoda</taxon>
        <taxon>Chromadorea</taxon>
        <taxon>Rhabditida</taxon>
        <taxon>Rhabditina</taxon>
        <taxon>Rhabditomorpha</taxon>
        <taxon>Rhabditoidea</taxon>
        <taxon>Rhabditidae</taxon>
        <taxon>Peloderinae</taxon>
        <taxon>Caenorhabditis</taxon>
    </lineage>
</organism>
<protein>
    <submittedName>
        <fullName evidence="1">Uncharacterized protein</fullName>
    </submittedName>
</protein>
<keyword evidence="2" id="KW-1185">Reference proteome</keyword>